<comment type="caution">
    <text evidence="2">The sequence shown here is derived from an EMBL/GenBank/DDBJ whole genome shotgun (WGS) entry which is preliminary data.</text>
</comment>
<feature type="transmembrane region" description="Helical" evidence="1">
    <location>
        <begin position="395"/>
        <end position="422"/>
    </location>
</feature>
<dbReference type="Proteomes" id="UP001500051">
    <property type="component" value="Unassembled WGS sequence"/>
</dbReference>
<organism evidence="2 3">
    <name type="scientific">Microlunatus aurantiacus</name>
    <dbReference type="NCBI Taxonomy" id="446786"/>
    <lineage>
        <taxon>Bacteria</taxon>
        <taxon>Bacillati</taxon>
        <taxon>Actinomycetota</taxon>
        <taxon>Actinomycetes</taxon>
        <taxon>Propionibacteriales</taxon>
        <taxon>Propionibacteriaceae</taxon>
        <taxon>Microlunatus</taxon>
    </lineage>
</organism>
<protein>
    <submittedName>
        <fullName evidence="2">Uncharacterized protein</fullName>
    </submittedName>
</protein>
<feature type="transmembrane region" description="Helical" evidence="1">
    <location>
        <begin position="269"/>
        <end position="290"/>
    </location>
</feature>
<sequence length="462" mass="50267">MIWADLRILVLDTGRVWWRTLPQLLSVYLLGWLGVQLAQRFAIRAGDVSSWAALAIFSFGFLAQLVAIVVMLQILGRELGVRDLIPESEAATDDRDTSLTRLVSITLLPFLGIYAAFGEVAESATQLANEQLFRNGVLSDAPSVLGTLTSAANDHPWSLLGGLVVIYLLRRGVDLLHDRTGLRVLGILVALIESFFLLVVIMGGIRIWQLARLWIEDRQFMAWLAVVKNAILDALSVLSVHLPALLTRAASFVADEVWPLFWEALAQPIIWLAVAALVFGSQVLSLAEIWRKGQPLLARVPGSTTFASHAERRRARGYHPPPPGVGRAAVELREAFLGDIDDKYLPTFHSLRLVLRAGIVFLGAYVAVYSAIVMAGNGLDLLSDQLLGGRTISFWYAYGPAIGLVPDLLFEPLRICLLAVAFRRCLELFWARSAAAEPAAVPDADAAAAPAHASADGGVGSR</sequence>
<dbReference type="EMBL" id="BAAAYX010000004">
    <property type="protein sequence ID" value="GAA3703292.1"/>
    <property type="molecule type" value="Genomic_DNA"/>
</dbReference>
<proteinExistence type="predicted"/>
<feature type="transmembrane region" description="Helical" evidence="1">
    <location>
        <begin position="220"/>
        <end position="242"/>
    </location>
</feature>
<evidence type="ECO:0000313" key="2">
    <source>
        <dbReference type="EMBL" id="GAA3703292.1"/>
    </source>
</evidence>
<feature type="transmembrane region" description="Helical" evidence="1">
    <location>
        <begin position="51"/>
        <end position="75"/>
    </location>
</feature>
<keyword evidence="1" id="KW-1133">Transmembrane helix</keyword>
<reference evidence="3" key="1">
    <citation type="journal article" date="2019" name="Int. J. Syst. Evol. Microbiol.">
        <title>The Global Catalogue of Microorganisms (GCM) 10K type strain sequencing project: providing services to taxonomists for standard genome sequencing and annotation.</title>
        <authorList>
            <consortium name="The Broad Institute Genomics Platform"/>
            <consortium name="The Broad Institute Genome Sequencing Center for Infectious Disease"/>
            <person name="Wu L."/>
            <person name="Ma J."/>
        </authorList>
    </citation>
    <scope>NUCLEOTIDE SEQUENCE [LARGE SCALE GENOMIC DNA]</scope>
    <source>
        <strain evidence="3">JCM 16548</strain>
    </source>
</reference>
<feature type="transmembrane region" description="Helical" evidence="1">
    <location>
        <begin position="353"/>
        <end position="375"/>
    </location>
</feature>
<feature type="transmembrane region" description="Helical" evidence="1">
    <location>
        <begin position="184"/>
        <end position="208"/>
    </location>
</feature>
<accession>A0ABP7DE80</accession>
<keyword evidence="1" id="KW-0812">Transmembrane</keyword>
<keyword evidence="3" id="KW-1185">Reference proteome</keyword>
<gene>
    <name evidence="2" type="ORF">GCM10022204_20680</name>
</gene>
<dbReference type="RefSeq" id="WP_344812242.1">
    <property type="nucleotide sequence ID" value="NZ_BAAAYX010000004.1"/>
</dbReference>
<evidence type="ECO:0000313" key="3">
    <source>
        <dbReference type="Proteomes" id="UP001500051"/>
    </source>
</evidence>
<name>A0ABP7DE80_9ACTN</name>
<evidence type="ECO:0000256" key="1">
    <source>
        <dbReference type="SAM" id="Phobius"/>
    </source>
</evidence>
<feature type="transmembrane region" description="Helical" evidence="1">
    <location>
        <begin position="20"/>
        <end position="39"/>
    </location>
</feature>
<keyword evidence="1" id="KW-0472">Membrane</keyword>